<protein>
    <recommendedName>
        <fullName evidence="2">Aminoglycoside phosphotransferase domain-containing protein</fullName>
    </recommendedName>
</protein>
<reference evidence="3 4" key="1">
    <citation type="submission" date="2015-01" db="EMBL/GenBank/DDBJ databases">
        <title>The Genome Sequence of Exophiala sideris CBS121828.</title>
        <authorList>
            <consortium name="The Broad Institute Genomics Platform"/>
            <person name="Cuomo C."/>
            <person name="de Hoog S."/>
            <person name="Gorbushina A."/>
            <person name="Stielow B."/>
            <person name="Teixiera M."/>
            <person name="Abouelleil A."/>
            <person name="Chapman S.B."/>
            <person name="Priest M."/>
            <person name="Young S.K."/>
            <person name="Wortman J."/>
            <person name="Nusbaum C."/>
            <person name="Birren B."/>
        </authorList>
    </citation>
    <scope>NUCLEOTIDE SEQUENCE [LARGE SCALE GENOMIC DNA]</scope>
    <source>
        <strain evidence="3 4">CBS 121828</strain>
    </source>
</reference>
<dbReference type="PANTHER" id="PTHR21310">
    <property type="entry name" value="AMINOGLYCOSIDE PHOSPHOTRANSFERASE-RELATED-RELATED"/>
    <property type="match status" value="1"/>
</dbReference>
<dbReference type="InterPro" id="IPR051678">
    <property type="entry name" value="AGP_Transferase"/>
</dbReference>
<evidence type="ECO:0000313" key="3">
    <source>
        <dbReference type="EMBL" id="KIV84472.1"/>
    </source>
</evidence>
<feature type="compositionally biased region" description="Basic and acidic residues" evidence="1">
    <location>
        <begin position="292"/>
        <end position="301"/>
    </location>
</feature>
<name>A0A0D1YNQ7_9EURO</name>
<dbReference type="HOGENOM" id="CLU_021768_3_2_1"/>
<dbReference type="Proteomes" id="UP000053599">
    <property type="component" value="Unassembled WGS sequence"/>
</dbReference>
<dbReference type="STRING" id="1016849.A0A0D1YNQ7"/>
<dbReference type="InterPro" id="IPR002575">
    <property type="entry name" value="Aminoglycoside_PTrfase"/>
</dbReference>
<dbReference type="Pfam" id="PF01636">
    <property type="entry name" value="APH"/>
    <property type="match status" value="1"/>
</dbReference>
<evidence type="ECO:0000256" key="1">
    <source>
        <dbReference type="SAM" id="MobiDB-lite"/>
    </source>
</evidence>
<evidence type="ECO:0000313" key="4">
    <source>
        <dbReference type="Proteomes" id="UP000053599"/>
    </source>
</evidence>
<dbReference type="SUPFAM" id="SSF56112">
    <property type="entry name" value="Protein kinase-like (PK-like)"/>
    <property type="match status" value="1"/>
</dbReference>
<dbReference type="Gene3D" id="3.90.1200.10">
    <property type="match status" value="1"/>
</dbReference>
<dbReference type="OrthoDB" id="2906425at2759"/>
<sequence>MPLCFGGNDEAEPPDEYDQIPFSLRWRMHFGRKETDPTTGEDVLRLSNTRILKTHCISTEYQALKLIERNTTIPSYKVLAVYNRPEGKLAEYEAHPGNPLEQVWPGMSANQKNKIVADLARFVGQLRKIQPPKQCVVGDVTLGAALDHRFGSGRVGPFFSIEAFQDFERRGHSVHEFAEKEVQLVHAPLKPYELKFTHANLCPKNILVDDAGRIVALIGWESSGWYPEYWEYTQMCHLTPKAMVDWLDATCRVIPRYDQELICEEAIRKRYCGSIYDSPRSVRAPSPSPSELHAEQQEIHHKNTSSTSG</sequence>
<dbReference type="EMBL" id="KN846951">
    <property type="protein sequence ID" value="KIV84472.1"/>
    <property type="molecule type" value="Genomic_DNA"/>
</dbReference>
<dbReference type="PANTHER" id="PTHR21310:SF15">
    <property type="entry name" value="AMINOGLYCOSIDE PHOSPHOTRANSFERASE DOMAIN-CONTAINING PROTEIN"/>
    <property type="match status" value="1"/>
</dbReference>
<feature type="domain" description="Aminoglycoside phosphotransferase" evidence="2">
    <location>
        <begin position="42"/>
        <end position="246"/>
    </location>
</feature>
<dbReference type="InterPro" id="IPR011009">
    <property type="entry name" value="Kinase-like_dom_sf"/>
</dbReference>
<feature type="region of interest" description="Disordered" evidence="1">
    <location>
        <begin position="280"/>
        <end position="309"/>
    </location>
</feature>
<accession>A0A0D1YNQ7</accession>
<proteinExistence type="predicted"/>
<evidence type="ECO:0000259" key="2">
    <source>
        <dbReference type="Pfam" id="PF01636"/>
    </source>
</evidence>
<organism evidence="3 4">
    <name type="scientific">Exophiala sideris</name>
    <dbReference type="NCBI Taxonomy" id="1016849"/>
    <lineage>
        <taxon>Eukaryota</taxon>
        <taxon>Fungi</taxon>
        <taxon>Dikarya</taxon>
        <taxon>Ascomycota</taxon>
        <taxon>Pezizomycotina</taxon>
        <taxon>Eurotiomycetes</taxon>
        <taxon>Chaetothyriomycetidae</taxon>
        <taxon>Chaetothyriales</taxon>
        <taxon>Herpotrichiellaceae</taxon>
        <taxon>Exophiala</taxon>
    </lineage>
</organism>
<dbReference type="AlphaFoldDB" id="A0A0D1YNQ7"/>
<gene>
    <name evidence="3" type="ORF">PV11_00248</name>
</gene>